<evidence type="ECO:0000313" key="8">
    <source>
        <dbReference type="EMBL" id="RXJ64430.1"/>
    </source>
</evidence>
<name>A0A4Q0Y2U3_9BACT</name>
<dbReference type="GO" id="GO:0016020">
    <property type="term" value="C:membrane"/>
    <property type="evidence" value="ECO:0007669"/>
    <property type="project" value="UniProtKB-SubCell"/>
</dbReference>
<dbReference type="AlphaFoldDB" id="A0A4Q0Y2U3"/>
<dbReference type="NCBIfam" id="NF037979">
    <property type="entry name" value="Na_transp"/>
    <property type="match status" value="1"/>
</dbReference>
<feature type="transmembrane region" description="Helical" evidence="7">
    <location>
        <begin position="338"/>
        <end position="358"/>
    </location>
</feature>
<comment type="similarity">
    <text evidence="6">Belongs to the sodium:neurotransmitter symporter (SNF) (TC 2.A.22) family.</text>
</comment>
<gene>
    <name evidence="8" type="ORF">CRV06_00280</name>
</gene>
<protein>
    <recommendedName>
        <fullName evidence="6">Transporter</fullName>
    </recommendedName>
</protein>
<keyword evidence="9" id="KW-1185">Reference proteome</keyword>
<comment type="subcellular location">
    <subcellularLocation>
        <location evidence="1">Membrane</location>
        <topology evidence="1">Multi-pass membrane protein</topology>
    </subcellularLocation>
</comment>
<dbReference type="EMBL" id="PDKO01000001">
    <property type="protein sequence ID" value="RXJ64430.1"/>
    <property type="molecule type" value="Genomic_DNA"/>
</dbReference>
<evidence type="ECO:0000256" key="5">
    <source>
        <dbReference type="ARBA" id="ARBA00023136"/>
    </source>
</evidence>
<feature type="transmembrane region" description="Helical" evidence="7">
    <location>
        <begin position="247"/>
        <end position="273"/>
    </location>
</feature>
<reference evidence="8 9" key="1">
    <citation type="submission" date="2017-10" db="EMBL/GenBank/DDBJ databases">
        <title>Genomics of the genus Arcobacter.</title>
        <authorList>
            <person name="Perez-Cataluna A."/>
            <person name="Figueras M.J."/>
        </authorList>
    </citation>
    <scope>NUCLEOTIDE SEQUENCE [LARGE SCALE GENOMIC DNA]</scope>
    <source>
        <strain evidence="8 9">DSM 24636</strain>
    </source>
</reference>
<dbReference type="InterPro" id="IPR037272">
    <property type="entry name" value="SNS_sf"/>
</dbReference>
<accession>A0A4Q0Y2U3</accession>
<dbReference type="RefSeq" id="WP_129080870.1">
    <property type="nucleotide sequence ID" value="NZ_CP041070.1"/>
</dbReference>
<dbReference type="PROSITE" id="PS50267">
    <property type="entry name" value="NA_NEUROTRAN_SYMP_3"/>
    <property type="match status" value="1"/>
</dbReference>
<evidence type="ECO:0000256" key="4">
    <source>
        <dbReference type="ARBA" id="ARBA00022989"/>
    </source>
</evidence>
<keyword evidence="3 6" id="KW-0812">Transmembrane</keyword>
<dbReference type="PRINTS" id="PR00176">
    <property type="entry name" value="NANEUSMPORT"/>
</dbReference>
<keyword evidence="5 7" id="KW-0472">Membrane</keyword>
<dbReference type="STRING" id="877500.GCA_000935065_02696"/>
<feature type="transmembrane region" description="Helical" evidence="7">
    <location>
        <begin position="293"/>
        <end position="317"/>
    </location>
</feature>
<keyword evidence="6" id="KW-0769">Symport</keyword>
<dbReference type="OrthoDB" id="9762833at2"/>
<organism evidence="8 9">
    <name type="scientific">Halarcobacter anaerophilus</name>
    <dbReference type="NCBI Taxonomy" id="877500"/>
    <lineage>
        <taxon>Bacteria</taxon>
        <taxon>Pseudomonadati</taxon>
        <taxon>Campylobacterota</taxon>
        <taxon>Epsilonproteobacteria</taxon>
        <taxon>Campylobacterales</taxon>
        <taxon>Arcobacteraceae</taxon>
        <taxon>Halarcobacter</taxon>
    </lineage>
</organism>
<keyword evidence="2 6" id="KW-0813">Transport</keyword>
<evidence type="ECO:0000256" key="6">
    <source>
        <dbReference type="RuleBase" id="RU003732"/>
    </source>
</evidence>
<proteinExistence type="inferred from homology"/>
<evidence type="ECO:0000256" key="1">
    <source>
        <dbReference type="ARBA" id="ARBA00004141"/>
    </source>
</evidence>
<dbReference type="CDD" id="cd10336">
    <property type="entry name" value="SLC6sbd_Tyt1-Like"/>
    <property type="match status" value="1"/>
</dbReference>
<evidence type="ECO:0000256" key="7">
    <source>
        <dbReference type="SAM" id="Phobius"/>
    </source>
</evidence>
<dbReference type="GO" id="GO:0015293">
    <property type="term" value="F:symporter activity"/>
    <property type="evidence" value="ECO:0007669"/>
    <property type="project" value="UniProtKB-KW"/>
</dbReference>
<dbReference type="InterPro" id="IPR047218">
    <property type="entry name" value="YocR/YhdH-like"/>
</dbReference>
<dbReference type="PROSITE" id="PS00610">
    <property type="entry name" value="NA_NEUROTRAN_SYMP_1"/>
    <property type="match status" value="1"/>
</dbReference>
<dbReference type="PANTHER" id="PTHR42948:SF1">
    <property type="entry name" value="TRANSPORTER"/>
    <property type="match status" value="1"/>
</dbReference>
<feature type="transmembrane region" description="Helical" evidence="7">
    <location>
        <begin position="412"/>
        <end position="438"/>
    </location>
</feature>
<feature type="transmembrane region" description="Helical" evidence="7">
    <location>
        <begin position="211"/>
        <end position="235"/>
    </location>
</feature>
<feature type="transmembrane region" description="Helical" evidence="7">
    <location>
        <begin position="168"/>
        <end position="191"/>
    </location>
</feature>
<evidence type="ECO:0000313" key="9">
    <source>
        <dbReference type="Proteomes" id="UP000290191"/>
    </source>
</evidence>
<keyword evidence="4 7" id="KW-1133">Transmembrane helix</keyword>
<feature type="transmembrane region" description="Helical" evidence="7">
    <location>
        <begin position="35"/>
        <end position="56"/>
    </location>
</feature>
<dbReference type="Pfam" id="PF00209">
    <property type="entry name" value="SNF"/>
    <property type="match status" value="2"/>
</dbReference>
<feature type="transmembrane region" description="Helical" evidence="7">
    <location>
        <begin position="137"/>
        <end position="156"/>
    </location>
</feature>
<evidence type="ECO:0000256" key="2">
    <source>
        <dbReference type="ARBA" id="ARBA00022448"/>
    </source>
</evidence>
<dbReference type="InterPro" id="IPR000175">
    <property type="entry name" value="Na/ntran_symport"/>
</dbReference>
<evidence type="ECO:0000256" key="3">
    <source>
        <dbReference type="ARBA" id="ARBA00022692"/>
    </source>
</evidence>
<dbReference type="PANTHER" id="PTHR42948">
    <property type="entry name" value="TRANSPORTER"/>
    <property type="match status" value="1"/>
</dbReference>
<sequence>MNKFSRIGFIFAAAGSAVGLGNIWKFPYITGEYGGGAFVLVYLLCIVFIGLVVFIAESYLGQASEANVSSTFIKMSKTKNPNWKYAGFMVFAGLFILAFYSVVLGWILNYIIVSFGNLPNSAQAAGNSFNTLISEKIGLQILLHSIVALITIFIVLKGVKDGIEKINLILMPLLGVIMFGLLAYALTLDSFSKSIEFMFRADWSKIDENALLAALGQAFFTLSLGIGTIMTYSASLPQKNNFVKSSLYVAIVDTTIAIVAGLIIFSFLFAAGAKSSAGPGLVFISLPVIFEQWGTLGNIIAVAFFSALLFAGITSAVSMIEPVLMLFIERFNMTRKKAVAICGSIFYIFGIIALLSMSSSYKESLTFFGKNAFDWMDFLTSSISMPIAAIITCIFLGFFVDKEKIKNKFTQHVPVAIFNIWYVLVKYIVPLAVTILLLNKLGIIK</sequence>
<feature type="transmembrane region" description="Helical" evidence="7">
    <location>
        <begin position="378"/>
        <end position="400"/>
    </location>
</feature>
<comment type="caution">
    <text evidence="8">The sequence shown here is derived from an EMBL/GenBank/DDBJ whole genome shotgun (WGS) entry which is preliminary data.</text>
</comment>
<dbReference type="SUPFAM" id="SSF161070">
    <property type="entry name" value="SNF-like"/>
    <property type="match status" value="1"/>
</dbReference>
<dbReference type="Proteomes" id="UP000290191">
    <property type="component" value="Unassembled WGS sequence"/>
</dbReference>
<feature type="transmembrane region" description="Helical" evidence="7">
    <location>
        <begin position="85"/>
        <end position="112"/>
    </location>
</feature>